<sequence length="634" mass="67616">MTNAWSLMRSMSRSDDIAATPLPPGTARRVLGYARPFTRTIIAFLVLVALGSLTVVAVPLMLQRLIDDGVTPGNRQVVITLALLVAAIAVVEAVTTLVQRWLSARIGEGLIHHMRTEVFEHVLGQPIAFFTRAQTGALVSRLNNDVIGAQQAFTTVLSSVVSNVISLVLILAAMISLSWQLTIASLVLVPFFIIPAKLMGRRLAGLSREQMNLNAELGTQMTERFNVAGALLVKIFGRPSREVAEYDLRAARVRDIGVRIAVNRAFFFVTITALASLATAMVYGFGGLMAVEGTMTVGTLLALAALLARLYGPLTALSNVHIDILTALVSFARLFELLDMPSSITEKPDARALPQGEALAVELDDVHFTYPGADEISLPSLDGGRTGDRESGEPVLRGVDLRAEPGQLIALVGPSGAGKSTITSLVARFYDPTSGAVRIGGVDLQDATLESVGDTVGMVTQEAHLFHDTIRNNLAYARPDATEEEMLAALDAAQVRSLVAALPAGLDTVVGDRGHRLSGGEKQRFAIARLLLKSPGVLILDEATAHLDSESEVAVQRALDSALEGRTAIVIAHRLSTIRAADQILVVDRGRIVERGTHEQLLGQGGLYATLYATQYDGPVTTALAPERDGIEVG</sequence>
<protein>
    <submittedName>
        <fullName evidence="10">ABC transporter ATP-binding protein</fullName>
    </submittedName>
</protein>
<evidence type="ECO:0000259" key="9">
    <source>
        <dbReference type="PROSITE" id="PS50929"/>
    </source>
</evidence>
<keyword evidence="11" id="KW-1185">Reference proteome</keyword>
<dbReference type="RefSeq" id="WP_338752487.1">
    <property type="nucleotide sequence ID" value="NZ_CP144913.1"/>
</dbReference>
<feature type="transmembrane region" description="Helical" evidence="7">
    <location>
        <begin position="41"/>
        <end position="62"/>
    </location>
</feature>
<feature type="transmembrane region" description="Helical" evidence="7">
    <location>
        <begin position="77"/>
        <end position="98"/>
    </location>
</feature>
<evidence type="ECO:0000313" key="10">
    <source>
        <dbReference type="EMBL" id="WXB78047.1"/>
    </source>
</evidence>
<evidence type="ECO:0000256" key="4">
    <source>
        <dbReference type="ARBA" id="ARBA00022840"/>
    </source>
</evidence>
<feature type="transmembrane region" description="Helical" evidence="7">
    <location>
        <begin position="181"/>
        <end position="200"/>
    </location>
</feature>
<evidence type="ECO:0000256" key="6">
    <source>
        <dbReference type="ARBA" id="ARBA00023136"/>
    </source>
</evidence>
<dbReference type="PANTHER" id="PTHR43394">
    <property type="entry name" value="ATP-DEPENDENT PERMEASE MDL1, MITOCHONDRIAL"/>
    <property type="match status" value="1"/>
</dbReference>
<proteinExistence type="predicted"/>
<dbReference type="Gene3D" id="1.20.1560.10">
    <property type="entry name" value="ABC transporter type 1, transmembrane domain"/>
    <property type="match status" value="1"/>
</dbReference>
<dbReference type="Gene3D" id="3.40.50.300">
    <property type="entry name" value="P-loop containing nucleotide triphosphate hydrolases"/>
    <property type="match status" value="1"/>
</dbReference>
<dbReference type="InterPro" id="IPR036640">
    <property type="entry name" value="ABC1_TM_sf"/>
</dbReference>
<reference evidence="10 11" key="1">
    <citation type="submission" date="2024-02" db="EMBL/GenBank/DDBJ databases">
        <title>Janibacter sp. nov., isolated from gut of marine sandworm.</title>
        <authorList>
            <person name="Kim B."/>
            <person name="Jun M.O."/>
            <person name="Shin N.-R."/>
        </authorList>
    </citation>
    <scope>NUCLEOTIDE SEQUENCE [LARGE SCALE GENOMIC DNA]</scope>
    <source>
        <strain evidence="10 11">A1S7</strain>
    </source>
</reference>
<evidence type="ECO:0000256" key="2">
    <source>
        <dbReference type="ARBA" id="ARBA00022692"/>
    </source>
</evidence>
<dbReference type="InterPro" id="IPR017871">
    <property type="entry name" value="ABC_transporter-like_CS"/>
</dbReference>
<dbReference type="InterPro" id="IPR027417">
    <property type="entry name" value="P-loop_NTPase"/>
</dbReference>
<evidence type="ECO:0000259" key="8">
    <source>
        <dbReference type="PROSITE" id="PS50893"/>
    </source>
</evidence>
<comment type="subcellular location">
    <subcellularLocation>
        <location evidence="1">Cell membrane</location>
        <topology evidence="1">Multi-pass membrane protein</topology>
    </subcellularLocation>
</comment>
<evidence type="ECO:0000256" key="5">
    <source>
        <dbReference type="ARBA" id="ARBA00022989"/>
    </source>
</evidence>
<accession>A0ABZ2MLQ8</accession>
<dbReference type="InterPro" id="IPR039421">
    <property type="entry name" value="Type_1_exporter"/>
</dbReference>
<evidence type="ECO:0000256" key="7">
    <source>
        <dbReference type="SAM" id="Phobius"/>
    </source>
</evidence>
<dbReference type="Pfam" id="PF00664">
    <property type="entry name" value="ABC_membrane"/>
    <property type="match status" value="1"/>
</dbReference>
<dbReference type="PROSITE" id="PS00211">
    <property type="entry name" value="ABC_TRANSPORTER_1"/>
    <property type="match status" value="1"/>
</dbReference>
<dbReference type="Proteomes" id="UP001382727">
    <property type="component" value="Chromosome"/>
</dbReference>
<evidence type="ECO:0000256" key="3">
    <source>
        <dbReference type="ARBA" id="ARBA00022741"/>
    </source>
</evidence>
<dbReference type="InterPro" id="IPR003593">
    <property type="entry name" value="AAA+_ATPase"/>
</dbReference>
<feature type="transmembrane region" description="Helical" evidence="7">
    <location>
        <begin position="152"/>
        <end position="175"/>
    </location>
</feature>
<keyword evidence="4 10" id="KW-0067">ATP-binding</keyword>
<dbReference type="PROSITE" id="PS50893">
    <property type="entry name" value="ABC_TRANSPORTER_2"/>
    <property type="match status" value="1"/>
</dbReference>
<dbReference type="PANTHER" id="PTHR43394:SF1">
    <property type="entry name" value="ATP-BINDING CASSETTE SUB-FAMILY B MEMBER 10, MITOCHONDRIAL"/>
    <property type="match status" value="1"/>
</dbReference>
<feature type="domain" description="ABC transporter" evidence="8">
    <location>
        <begin position="361"/>
        <end position="614"/>
    </location>
</feature>
<keyword evidence="5 7" id="KW-1133">Transmembrane helix</keyword>
<dbReference type="CDD" id="cd18550">
    <property type="entry name" value="ABC_6TM_exporter_like"/>
    <property type="match status" value="1"/>
</dbReference>
<dbReference type="SUPFAM" id="SSF90123">
    <property type="entry name" value="ABC transporter transmembrane region"/>
    <property type="match status" value="1"/>
</dbReference>
<dbReference type="GO" id="GO:0005524">
    <property type="term" value="F:ATP binding"/>
    <property type="evidence" value="ECO:0007669"/>
    <property type="project" value="UniProtKB-KW"/>
</dbReference>
<dbReference type="EMBL" id="CP144913">
    <property type="protein sequence ID" value="WXB78047.1"/>
    <property type="molecule type" value="Genomic_DNA"/>
</dbReference>
<organism evidence="10 11">
    <name type="scientific">Janibacter alittae</name>
    <dbReference type="NCBI Taxonomy" id="3115209"/>
    <lineage>
        <taxon>Bacteria</taxon>
        <taxon>Bacillati</taxon>
        <taxon>Actinomycetota</taxon>
        <taxon>Actinomycetes</taxon>
        <taxon>Micrococcales</taxon>
        <taxon>Intrasporangiaceae</taxon>
        <taxon>Janibacter</taxon>
    </lineage>
</organism>
<gene>
    <name evidence="10" type="ORF">V1351_08460</name>
</gene>
<keyword evidence="3" id="KW-0547">Nucleotide-binding</keyword>
<evidence type="ECO:0000313" key="11">
    <source>
        <dbReference type="Proteomes" id="UP001382727"/>
    </source>
</evidence>
<dbReference type="InterPro" id="IPR011527">
    <property type="entry name" value="ABC1_TM_dom"/>
</dbReference>
<dbReference type="SUPFAM" id="SSF52540">
    <property type="entry name" value="P-loop containing nucleoside triphosphate hydrolases"/>
    <property type="match status" value="1"/>
</dbReference>
<evidence type="ECO:0000256" key="1">
    <source>
        <dbReference type="ARBA" id="ARBA00004651"/>
    </source>
</evidence>
<keyword evidence="2 7" id="KW-0812">Transmembrane</keyword>
<keyword evidence="6 7" id="KW-0472">Membrane</keyword>
<feature type="transmembrane region" description="Helical" evidence="7">
    <location>
        <begin position="261"/>
        <end position="283"/>
    </location>
</feature>
<dbReference type="SMART" id="SM00382">
    <property type="entry name" value="AAA"/>
    <property type="match status" value="1"/>
</dbReference>
<feature type="domain" description="ABC transmembrane type-1" evidence="9">
    <location>
        <begin position="42"/>
        <end position="320"/>
    </location>
</feature>
<dbReference type="Pfam" id="PF00005">
    <property type="entry name" value="ABC_tran"/>
    <property type="match status" value="1"/>
</dbReference>
<dbReference type="InterPro" id="IPR003439">
    <property type="entry name" value="ABC_transporter-like_ATP-bd"/>
</dbReference>
<dbReference type="PROSITE" id="PS50929">
    <property type="entry name" value="ABC_TM1F"/>
    <property type="match status" value="1"/>
</dbReference>
<name>A0ABZ2MLQ8_9MICO</name>